<keyword evidence="2" id="KW-1185">Reference proteome</keyword>
<proteinExistence type="predicted"/>
<dbReference type="EMBL" id="BDQM01000005">
    <property type="protein sequence ID" value="GAW95326.1"/>
    <property type="molecule type" value="Genomic_DNA"/>
</dbReference>
<evidence type="ECO:0000313" key="2">
    <source>
        <dbReference type="Proteomes" id="UP000197068"/>
    </source>
</evidence>
<protein>
    <submittedName>
        <fullName evidence="1">AraC family transcriptional regulator</fullName>
    </submittedName>
</protein>
<sequence>MTVSLSIQTKSSGINKARADFTQAYPRTVLPTSAEFKPMTQIVSHTHPWSQLSYSCIGVMPIETDVGIFVIPPEQAL</sequence>
<name>A0ABQ0MSH4_9GAMM</name>
<reference evidence="1 2" key="1">
    <citation type="submission" date="2017-06" db="EMBL/GenBank/DDBJ databases">
        <title>Whole Genome Sequences of Colwellia marinimaniae MTCD1.</title>
        <authorList>
            <person name="Kusumoto H."/>
            <person name="Inoue M."/>
            <person name="Tanikawa K."/>
            <person name="Maeji H."/>
            <person name="Cameron J.H."/>
            <person name="Bartlett D.H."/>
        </authorList>
    </citation>
    <scope>NUCLEOTIDE SEQUENCE [LARGE SCALE GENOMIC DNA]</scope>
    <source>
        <strain evidence="1 2">MTCD1</strain>
    </source>
</reference>
<accession>A0ABQ0MSH4</accession>
<dbReference type="RefSeq" id="WP_231733054.1">
    <property type="nucleotide sequence ID" value="NZ_BDQM01000005.1"/>
</dbReference>
<comment type="caution">
    <text evidence="1">The sequence shown here is derived from an EMBL/GenBank/DDBJ whole genome shotgun (WGS) entry which is preliminary data.</text>
</comment>
<dbReference type="Proteomes" id="UP000197068">
    <property type="component" value="Unassembled WGS sequence"/>
</dbReference>
<gene>
    <name evidence="1" type="ORF">MTCD1_00928</name>
</gene>
<evidence type="ECO:0000313" key="1">
    <source>
        <dbReference type="EMBL" id="GAW95326.1"/>
    </source>
</evidence>
<organism evidence="1 2">
    <name type="scientific">Colwellia marinimaniae</name>
    <dbReference type="NCBI Taxonomy" id="1513592"/>
    <lineage>
        <taxon>Bacteria</taxon>
        <taxon>Pseudomonadati</taxon>
        <taxon>Pseudomonadota</taxon>
        <taxon>Gammaproteobacteria</taxon>
        <taxon>Alteromonadales</taxon>
        <taxon>Colwelliaceae</taxon>
        <taxon>Colwellia</taxon>
    </lineage>
</organism>